<evidence type="ECO:0000256" key="4">
    <source>
        <dbReference type="ARBA" id="ARBA00023242"/>
    </source>
</evidence>
<evidence type="ECO:0000256" key="6">
    <source>
        <dbReference type="SAM" id="MobiDB-lite"/>
    </source>
</evidence>
<dbReference type="GO" id="GO:1990269">
    <property type="term" value="F:RNA polymerase II C-terminal domain phosphoserine binding"/>
    <property type="evidence" value="ECO:0007669"/>
    <property type="project" value="TreeGrafter"/>
</dbReference>
<reference evidence="8" key="1">
    <citation type="journal article" date="2016" name="Proc. Natl. Acad. Sci. U.S.A.">
        <title>Lipid metabolic changes in an early divergent fungus govern the establishment of a mutualistic symbiosis with endobacteria.</title>
        <authorList>
            <person name="Lastovetsky O.A."/>
            <person name="Gaspar M.L."/>
            <person name="Mondo S.J."/>
            <person name="LaButti K.M."/>
            <person name="Sandor L."/>
            <person name="Grigoriev I.V."/>
            <person name="Henry S.A."/>
            <person name="Pawlowska T.E."/>
        </authorList>
    </citation>
    <scope>NUCLEOTIDE SEQUENCE [LARGE SCALE GENOMIC DNA]</scope>
    <source>
        <strain evidence="8">ATCC 52814</strain>
    </source>
</reference>
<dbReference type="VEuPathDB" id="FungiDB:BCV72DRAFT_262191"/>
<dbReference type="SMART" id="SM00719">
    <property type="entry name" value="Plus3"/>
    <property type="match status" value="1"/>
</dbReference>
<evidence type="ECO:0000256" key="1">
    <source>
        <dbReference type="ARBA" id="ARBA00004123"/>
    </source>
</evidence>
<feature type="compositionally biased region" description="Basic and acidic residues" evidence="6">
    <location>
        <begin position="69"/>
        <end position="121"/>
    </location>
</feature>
<feature type="coiled-coil region" evidence="5">
    <location>
        <begin position="384"/>
        <end position="449"/>
    </location>
</feature>
<feature type="region of interest" description="Disordered" evidence="6">
    <location>
        <begin position="19"/>
        <end position="196"/>
    </location>
</feature>
<dbReference type="Pfam" id="PF03126">
    <property type="entry name" value="Plus-3"/>
    <property type="match status" value="1"/>
</dbReference>
<evidence type="ECO:0000259" key="7">
    <source>
        <dbReference type="PROSITE" id="PS51360"/>
    </source>
</evidence>
<accession>A0A1X0R5I7</accession>
<evidence type="ECO:0000256" key="2">
    <source>
        <dbReference type="ARBA" id="ARBA00023015"/>
    </source>
</evidence>
<sequence>MENIDSLILSLTKEEEALKRANQANASNTAKKPKRHTSETDEEAPYSDEEVGIDDDEDMEDIDEYGPDLYKDEEDRKRLQALPEVERERILAERSEERQRNLERLEVRKLLKDGRREDITRRSARAKGSSTSQALSELARRREEKNRVRSKRGRNEVSSTSDSRKRRKRYEDQSDYEYSADESPASEDDAEEKAKKRVPQLEEFQSACISRSMIEKWLFAPFFENLVLDVYSLVTSFMLDGFVRIYIGQDPQKKVPVYRLCQVMEIVPWHKIYTIGENTSCNQALKLKHGKAEKIFTMDIISNQPITQHEYSRFIATLEHDKVRVPSMDHIKQKVEDIKNAREYVLNDKEVNEMIERKRAVKGSSMNAVMEKAQLMARLQHAESNNDTEQVMKLTKELKELEERTFSAEAQKQSVWADINSRNREKDRIEAHQAELREKEARRKALLESVMAQKAAAVAAAATTTATGVASDSSIMVKDTSNKPLAKIVALSQGTFDVEKLSGYQTPYVRLVNKVAQEIKIELFE</sequence>
<gene>
    <name evidence="8" type="ORF">BCV72DRAFT_262191</name>
</gene>
<dbReference type="InterPro" id="IPR036128">
    <property type="entry name" value="Plus3-like_sf"/>
</dbReference>
<dbReference type="AlphaFoldDB" id="A0A1X0R5I7"/>
<dbReference type="EMBL" id="KV921907">
    <property type="protein sequence ID" value="ORE07236.1"/>
    <property type="molecule type" value="Genomic_DNA"/>
</dbReference>
<keyword evidence="5" id="KW-0175">Coiled coil</keyword>
<dbReference type="PANTHER" id="PTHR13115:SF8">
    <property type="entry name" value="RNA POLYMERASE-ASSOCIATED PROTEIN RTF1 HOMOLOG"/>
    <property type="match status" value="1"/>
</dbReference>
<protein>
    <submittedName>
        <fullName evidence="8">Plus-3-domain-containing protein</fullName>
    </submittedName>
</protein>
<dbReference type="InterPro" id="IPR004343">
    <property type="entry name" value="Plus-3_dom"/>
</dbReference>
<feature type="compositionally biased region" description="Basic and acidic residues" evidence="6">
    <location>
        <begin position="138"/>
        <end position="147"/>
    </location>
</feature>
<evidence type="ECO:0000256" key="3">
    <source>
        <dbReference type="ARBA" id="ARBA00023163"/>
    </source>
</evidence>
<feature type="compositionally biased region" description="Acidic residues" evidence="6">
    <location>
        <begin position="40"/>
        <end position="66"/>
    </location>
</feature>
<comment type="subcellular location">
    <subcellularLocation>
        <location evidence="1">Nucleus</location>
    </subcellularLocation>
</comment>
<dbReference type="GO" id="GO:0016593">
    <property type="term" value="C:Cdc73/Paf1 complex"/>
    <property type="evidence" value="ECO:0007669"/>
    <property type="project" value="TreeGrafter"/>
</dbReference>
<dbReference type="SUPFAM" id="SSF159042">
    <property type="entry name" value="Plus3-like"/>
    <property type="match status" value="1"/>
</dbReference>
<evidence type="ECO:0000256" key="5">
    <source>
        <dbReference type="SAM" id="Coils"/>
    </source>
</evidence>
<dbReference type="PROSITE" id="PS51360">
    <property type="entry name" value="PLUS3"/>
    <property type="match status" value="1"/>
</dbReference>
<name>A0A1X0R5I7_RHIZD</name>
<dbReference type="Gene3D" id="3.90.70.200">
    <property type="entry name" value="Plus-3 domain"/>
    <property type="match status" value="1"/>
</dbReference>
<dbReference type="Proteomes" id="UP000242414">
    <property type="component" value="Unassembled WGS sequence"/>
</dbReference>
<feature type="domain" description="Plus3" evidence="7">
    <location>
        <begin position="198"/>
        <end position="343"/>
    </location>
</feature>
<proteinExistence type="predicted"/>
<dbReference type="OrthoDB" id="166375at2759"/>
<dbReference type="GO" id="GO:0003677">
    <property type="term" value="F:DNA binding"/>
    <property type="evidence" value="ECO:0007669"/>
    <property type="project" value="InterPro"/>
</dbReference>
<feature type="compositionally biased region" description="Acidic residues" evidence="6">
    <location>
        <begin position="173"/>
        <end position="191"/>
    </location>
</feature>
<keyword evidence="4" id="KW-0539">Nucleus</keyword>
<organism evidence="8">
    <name type="scientific">Rhizopus microsporus var. microsporus</name>
    <dbReference type="NCBI Taxonomy" id="86635"/>
    <lineage>
        <taxon>Eukaryota</taxon>
        <taxon>Fungi</taxon>
        <taxon>Fungi incertae sedis</taxon>
        <taxon>Mucoromycota</taxon>
        <taxon>Mucoromycotina</taxon>
        <taxon>Mucoromycetes</taxon>
        <taxon>Mucorales</taxon>
        <taxon>Mucorineae</taxon>
        <taxon>Rhizopodaceae</taxon>
        <taxon>Rhizopus</taxon>
    </lineage>
</organism>
<dbReference type="PANTHER" id="PTHR13115">
    <property type="entry name" value="RNA POLYMERASE-ASSOCIATED PROTEIN RTF1 HOMOLOG"/>
    <property type="match status" value="1"/>
</dbReference>
<evidence type="ECO:0000313" key="8">
    <source>
        <dbReference type="EMBL" id="ORE07236.1"/>
    </source>
</evidence>
<keyword evidence="2" id="KW-0805">Transcription regulation</keyword>
<keyword evidence="3" id="KW-0804">Transcription</keyword>